<accession>A0A062VCQ1</accession>
<name>A0A062VCQ1_9EURY</name>
<evidence type="ECO:0000256" key="1">
    <source>
        <dbReference type="ARBA" id="ARBA00007787"/>
    </source>
</evidence>
<organism evidence="4 5">
    <name type="scientific">Candidatus Methanoperedens nitratireducens</name>
    <dbReference type="NCBI Taxonomy" id="1392998"/>
    <lineage>
        <taxon>Archaea</taxon>
        <taxon>Methanobacteriati</taxon>
        <taxon>Methanobacteriota</taxon>
        <taxon>Stenosarchaea group</taxon>
        <taxon>Methanomicrobia</taxon>
        <taxon>Methanosarcinales</taxon>
        <taxon>ANME-2 cluster</taxon>
        <taxon>Candidatus Methanoperedentaceae</taxon>
        <taxon>Candidatus Methanoperedens</taxon>
    </lineage>
</organism>
<dbReference type="RefSeq" id="WP_048088235.1">
    <property type="nucleotide sequence ID" value="NZ_JMIY01000001.1"/>
</dbReference>
<dbReference type="Pfam" id="PF13192">
    <property type="entry name" value="Thioredoxin_3"/>
    <property type="match status" value="1"/>
</dbReference>
<dbReference type="Proteomes" id="UP000027153">
    <property type="component" value="Unassembled WGS sequence"/>
</dbReference>
<dbReference type="OrthoDB" id="35385at2157"/>
<dbReference type="InterPro" id="IPR036249">
    <property type="entry name" value="Thioredoxin-like_sf"/>
</dbReference>
<evidence type="ECO:0000259" key="3">
    <source>
        <dbReference type="Pfam" id="PF13192"/>
    </source>
</evidence>
<proteinExistence type="inferred from homology"/>
<sequence>MVTVQILTTPSCTSCAIVERMLDKMGIKYELIDITKNPEVLQKYPIMAAPGVVINGKLEFVGVPKEQELAKKVRT</sequence>
<keyword evidence="2" id="KW-0249">Electron transport</keyword>
<protein>
    <submittedName>
        <fullName evidence="4">Glutaredoxin-like protein</fullName>
    </submittedName>
</protein>
<comment type="similarity">
    <text evidence="1">Belongs to the glutaredoxin family.</text>
</comment>
<comment type="caution">
    <text evidence="4">The sequence shown here is derived from an EMBL/GenBank/DDBJ whole genome shotgun (WGS) entry which is preliminary data.</text>
</comment>
<evidence type="ECO:0000313" key="5">
    <source>
        <dbReference type="Proteomes" id="UP000027153"/>
    </source>
</evidence>
<evidence type="ECO:0000256" key="2">
    <source>
        <dbReference type="ARBA" id="ARBA00022982"/>
    </source>
</evidence>
<reference evidence="4 5" key="1">
    <citation type="journal article" date="2013" name="Nature">
        <title>Anaerobic oxidation of methane coupled to nitrate reduction in a novel archaeal lineage.</title>
        <authorList>
            <person name="Haroon M.F."/>
            <person name="Hu S."/>
            <person name="Shi Y."/>
            <person name="Imelfort M."/>
            <person name="Keller J."/>
            <person name="Hugenholtz P."/>
            <person name="Yuan Z."/>
            <person name="Tyson G.W."/>
        </authorList>
    </citation>
    <scope>NUCLEOTIDE SEQUENCE [LARGE SCALE GENOMIC DNA]</scope>
    <source>
        <strain evidence="4 5">ANME-2d</strain>
    </source>
</reference>
<dbReference type="AlphaFoldDB" id="A0A062VCQ1"/>
<gene>
    <name evidence="4" type="ORF">ANME2D_00089</name>
</gene>
<dbReference type="EMBL" id="JMIY01000001">
    <property type="protein sequence ID" value="KCZ73030.1"/>
    <property type="molecule type" value="Genomic_DNA"/>
</dbReference>
<evidence type="ECO:0000313" key="4">
    <source>
        <dbReference type="EMBL" id="KCZ73030.1"/>
    </source>
</evidence>
<dbReference type="PANTHER" id="PTHR37170">
    <property type="entry name" value="GLUTAREDOXIN-RELATED"/>
    <property type="match status" value="1"/>
</dbReference>
<keyword evidence="5" id="KW-1185">Reference proteome</keyword>
<dbReference type="PANTHER" id="PTHR37170:SF1">
    <property type="entry name" value="GLUTAREDOXIN-LIKE PROTEIN"/>
    <property type="match status" value="1"/>
</dbReference>
<keyword evidence="2" id="KW-0813">Transport</keyword>
<feature type="domain" description="Thioredoxin-like fold" evidence="3">
    <location>
        <begin position="3"/>
        <end position="72"/>
    </location>
</feature>
<dbReference type="SUPFAM" id="SSF52833">
    <property type="entry name" value="Thioredoxin-like"/>
    <property type="match status" value="1"/>
</dbReference>
<dbReference type="Gene3D" id="3.40.30.10">
    <property type="entry name" value="Glutaredoxin"/>
    <property type="match status" value="1"/>
</dbReference>
<dbReference type="InterPro" id="IPR012336">
    <property type="entry name" value="Thioredoxin-like_fold"/>
</dbReference>